<evidence type="ECO:0000313" key="2">
    <source>
        <dbReference type="Proteomes" id="UP000317291"/>
    </source>
</evidence>
<reference evidence="1 2" key="1">
    <citation type="submission" date="2019-06" db="EMBL/GenBank/DDBJ databases">
        <title>Tsukamurella conjunctivitidis sp. nov., Tsukamurella assacharolytica sp. nov. and Tsukamurella sputae sp. nov. isolated from patients with conjunctivitis, bacteraemia (lymphoma) and respiratory infection (sputum) in Hong Kong.</title>
        <authorList>
            <person name="Teng J.L.L."/>
            <person name="Lee H.H."/>
            <person name="Fong J.Y.H."/>
            <person name="Fok K.M.N."/>
            <person name="Lau S.K.P."/>
            <person name="Woo P.C.Y."/>
        </authorList>
    </citation>
    <scope>NUCLEOTIDE SEQUENCE [LARGE SCALE GENOMIC DNA]</scope>
    <source>
        <strain evidence="1 2">HKU71</strain>
    </source>
</reference>
<gene>
    <name evidence="1" type="ORF">FK529_05690</name>
</gene>
<protein>
    <submittedName>
        <fullName evidence="1">Uncharacterized protein</fullName>
    </submittedName>
</protein>
<evidence type="ECO:0000313" key="1">
    <source>
        <dbReference type="EMBL" id="TWS20814.1"/>
    </source>
</evidence>
<comment type="caution">
    <text evidence="1">The sequence shown here is derived from an EMBL/GenBank/DDBJ whole genome shotgun (WGS) entry which is preliminary data.</text>
</comment>
<dbReference type="EMBL" id="VIGW01000002">
    <property type="protein sequence ID" value="TWS20814.1"/>
    <property type="molecule type" value="Genomic_DNA"/>
</dbReference>
<dbReference type="AlphaFoldDB" id="A0A5C5RE08"/>
<keyword evidence="2" id="KW-1185">Reference proteome</keyword>
<name>A0A5C5RE08_9ACTN</name>
<proteinExistence type="predicted"/>
<dbReference type="RefSeq" id="WP_146560033.1">
    <property type="nucleotide sequence ID" value="NZ_VIGW01000002.1"/>
</dbReference>
<sequence>MNPNLFPTRTPLDVRPLASQEAPPMSLASVTLTTTYRPPAEGWPPVDMLGRPMDVDLVTVTVTVRADHQHEVSDLVSLRSAASKVVWTERPSALPPFVQDLVADALAQGYNVIRGAR</sequence>
<accession>A0A5C5RE08</accession>
<dbReference type="Proteomes" id="UP000317291">
    <property type="component" value="Unassembled WGS sequence"/>
</dbReference>
<organism evidence="1 2">
    <name type="scientific">Tsukamurella asaccharolytica</name>
    <dbReference type="NCBI Taxonomy" id="2592067"/>
    <lineage>
        <taxon>Bacteria</taxon>
        <taxon>Bacillati</taxon>
        <taxon>Actinomycetota</taxon>
        <taxon>Actinomycetes</taxon>
        <taxon>Mycobacteriales</taxon>
        <taxon>Tsukamurellaceae</taxon>
        <taxon>Tsukamurella</taxon>
    </lineage>
</organism>